<protein>
    <submittedName>
        <fullName evidence="3">Erp protein</fullName>
    </submittedName>
</protein>
<accession>A0A7U3YAW1</accession>
<dbReference type="EMBL" id="CP001528">
    <property type="protein sequence ID" value="ACN92691.1"/>
    <property type="molecule type" value="Genomic_DNA"/>
</dbReference>
<keyword evidence="2" id="KW-0732">Signal</keyword>
<proteinExistence type="predicted"/>
<feature type="signal peptide" evidence="2">
    <location>
        <begin position="1"/>
        <end position="22"/>
    </location>
</feature>
<sequence>MNQKAFIICAVFALIISCKNYATSKDLKQNPEGKIKGFLDPTKDKITSIGPKVDEVAKKLKQEERELMQGDDPNNGVINPPPVLPASSQDNAPGLKAEQQSGGQQEEQAKVRKEDKGKGEKAEDRKEKQEDKEGSDKEKEEVEEQNKGKKQEAKKEAKEKQEREELQKRQQEEQQRKAKEEAEKEAKAEQEREEKQKQEEEKKVKDKLKNLVDKIAKINGDIDGIKGKTSVGAKEVRDKITGPIYDDFTDGSSSIRTIWEDLEDEEDFGLGKLLKELSDTRHNLRTKLNEGNKAYIVLEKEPNLKENVNVSDIQSDLEKLKSGLEEVKKYLENEDNFEEIKGYIEDSNSY</sequence>
<name>A0A7U3YAW1_BORBG</name>
<keyword evidence="3" id="KW-0614">Plasmid</keyword>
<feature type="region of interest" description="Disordered" evidence="1">
    <location>
        <begin position="27"/>
        <end position="47"/>
    </location>
</feature>
<feature type="chain" id="PRO_5030750910" evidence="2">
    <location>
        <begin position="23"/>
        <end position="350"/>
    </location>
</feature>
<dbReference type="PROSITE" id="PS51257">
    <property type="entry name" value="PROKAR_LIPOPROTEIN"/>
    <property type="match status" value="1"/>
</dbReference>
<evidence type="ECO:0000256" key="1">
    <source>
        <dbReference type="SAM" id="MobiDB-lite"/>
    </source>
</evidence>
<organism evidence="3 4">
    <name type="scientific">Borreliella burgdorferi 118a</name>
    <dbReference type="NCBI Taxonomy" id="476210"/>
    <lineage>
        <taxon>Bacteria</taxon>
        <taxon>Pseudomonadati</taxon>
        <taxon>Spirochaetota</taxon>
        <taxon>Spirochaetia</taxon>
        <taxon>Spirochaetales</taxon>
        <taxon>Borreliaceae</taxon>
        <taxon>Borreliella</taxon>
    </lineage>
</organism>
<evidence type="ECO:0000313" key="3">
    <source>
        <dbReference type="EMBL" id="ACN92691.1"/>
    </source>
</evidence>
<gene>
    <name evidence="3" type="ORF">BBU118A_M40</name>
</gene>
<dbReference type="InterPro" id="IPR009618">
    <property type="entry name" value="Erp"/>
</dbReference>
<dbReference type="Proteomes" id="UP000006208">
    <property type="component" value="Plasmid 118a_cp32-6"/>
</dbReference>
<feature type="compositionally biased region" description="Basic and acidic residues" evidence="1">
    <location>
        <begin position="107"/>
        <end position="206"/>
    </location>
</feature>
<dbReference type="RefSeq" id="WP_012672963.1">
    <property type="nucleotide sequence ID" value="NC_012266.1"/>
</dbReference>
<dbReference type="Pfam" id="PF06780">
    <property type="entry name" value="Erp_C"/>
    <property type="match status" value="1"/>
</dbReference>
<evidence type="ECO:0000256" key="2">
    <source>
        <dbReference type="SAM" id="SignalP"/>
    </source>
</evidence>
<reference evidence="3 4" key="1">
    <citation type="journal article" date="2011" name="J. Bacteriol.">
        <title>Whole-genome sequences of thirteen isolates of Borrelia burgdorferi.</title>
        <authorList>
            <person name="Schutzer S.E."/>
            <person name="Fraser-Liggett C.M."/>
            <person name="Casjens S.R."/>
            <person name="Qiu W.G."/>
            <person name="Dunn J.J."/>
            <person name="Mongodin E.F."/>
            <person name="Luft B.J."/>
        </authorList>
    </citation>
    <scope>NUCLEOTIDE SEQUENCE [LARGE SCALE GENOMIC DNA]</scope>
    <source>
        <strain evidence="3 4">118a</strain>
        <plasmid evidence="3 4">118a_cp32-6</plasmid>
    </source>
</reference>
<geneLocation type="plasmid" evidence="3 4">
    <name>118a_cp32-6</name>
</geneLocation>
<evidence type="ECO:0000313" key="4">
    <source>
        <dbReference type="Proteomes" id="UP000006208"/>
    </source>
</evidence>
<feature type="region of interest" description="Disordered" evidence="1">
    <location>
        <begin position="63"/>
        <end position="206"/>
    </location>
</feature>
<dbReference type="AlphaFoldDB" id="A0A7U3YAW1"/>